<reference evidence="8 9" key="1">
    <citation type="submission" date="2016-10" db="EMBL/GenBank/DDBJ databases">
        <authorList>
            <person name="de Groot N.N."/>
        </authorList>
    </citation>
    <scope>NUCLEOTIDE SEQUENCE [LARGE SCALE GENOMIC DNA]</scope>
    <source>
        <strain evidence="8 9">JCM 11308</strain>
    </source>
</reference>
<proteinExistence type="inferred from homology"/>
<keyword evidence="3" id="KW-0964">Secreted</keyword>
<dbReference type="AlphaFoldDB" id="A0A1G6SG51"/>
<dbReference type="GO" id="GO:0004316">
    <property type="term" value="F:3-oxoacyl-[acyl-carrier-protein] reductase (NADPH) activity"/>
    <property type="evidence" value="ECO:0007669"/>
    <property type="project" value="UniProtKB-EC"/>
</dbReference>
<dbReference type="PRINTS" id="PR00080">
    <property type="entry name" value="SDRFAMILY"/>
</dbReference>
<dbReference type="PROSITE" id="PS00061">
    <property type="entry name" value="ADH_SHORT"/>
    <property type="match status" value="1"/>
</dbReference>
<protein>
    <recommendedName>
        <fullName evidence="5">3-oxoacyl-[acyl-carrier-protein] reductase MabA</fullName>
    </recommendedName>
</protein>
<dbReference type="SMART" id="SM00822">
    <property type="entry name" value="PKS_KR"/>
    <property type="match status" value="1"/>
</dbReference>
<comment type="similarity">
    <text evidence="2">Belongs to the short-chain dehydrogenases/reductases (SDR) family.</text>
</comment>
<comment type="catalytic activity">
    <reaction evidence="6">
        <text>a (3R)-hydroxyacyl-[ACP] + NADP(+) = a 3-oxoacyl-[ACP] + NADPH + H(+)</text>
        <dbReference type="Rhea" id="RHEA:17397"/>
        <dbReference type="Rhea" id="RHEA-COMP:9916"/>
        <dbReference type="Rhea" id="RHEA-COMP:9945"/>
        <dbReference type="ChEBI" id="CHEBI:15378"/>
        <dbReference type="ChEBI" id="CHEBI:57783"/>
        <dbReference type="ChEBI" id="CHEBI:58349"/>
        <dbReference type="ChEBI" id="CHEBI:78776"/>
        <dbReference type="ChEBI" id="CHEBI:78827"/>
        <dbReference type="EC" id="1.1.1.100"/>
    </reaction>
    <physiologicalReaction direction="right-to-left" evidence="6">
        <dbReference type="Rhea" id="RHEA:17399"/>
    </physiologicalReaction>
</comment>
<dbReference type="RefSeq" id="WP_245709206.1">
    <property type="nucleotide sequence ID" value="NZ_FNAB01000003.1"/>
</dbReference>
<sequence length="256" mass="26627">MNVTEMNAAAVKSNIVFDFAGQTVIVTGAARGIGLEVGRLFVKAGADVFLVDFDAGALDEATAELGCRGVAADVSDTASVQTVVDTVVAETGRIDVLVNNAGILRDRMLWKLTDDDYEQVMAVHAGGTFRFTRACTPHFRAQRHGRVVNVTSYTGLRGNVGQSNYAMAKAGIIGFTKTAAKELAGFGVTVNAISPNAETRMIASIPDAKRAELTAQVPLGRFADPAEIASAVAFLASSEAGYVTGAVVPVDGGISI</sequence>
<dbReference type="GO" id="GO:0032787">
    <property type="term" value="P:monocarboxylic acid metabolic process"/>
    <property type="evidence" value="ECO:0007669"/>
    <property type="project" value="UniProtKB-ARBA"/>
</dbReference>
<dbReference type="SUPFAM" id="SSF51735">
    <property type="entry name" value="NAD(P)-binding Rossmann-fold domains"/>
    <property type="match status" value="1"/>
</dbReference>
<dbReference type="InterPro" id="IPR057326">
    <property type="entry name" value="KR_dom"/>
</dbReference>
<keyword evidence="9" id="KW-1185">Reference proteome</keyword>
<keyword evidence="3" id="KW-0134">Cell wall</keyword>
<evidence type="ECO:0000313" key="9">
    <source>
        <dbReference type="Proteomes" id="UP000199417"/>
    </source>
</evidence>
<dbReference type="InterPro" id="IPR002347">
    <property type="entry name" value="SDR_fam"/>
</dbReference>
<dbReference type="PANTHER" id="PTHR42879">
    <property type="entry name" value="3-OXOACYL-(ACYL-CARRIER-PROTEIN) REDUCTASE"/>
    <property type="match status" value="1"/>
</dbReference>
<dbReference type="EMBL" id="FNAB01000003">
    <property type="protein sequence ID" value="SDD15900.1"/>
    <property type="molecule type" value="Genomic_DNA"/>
</dbReference>
<evidence type="ECO:0000256" key="1">
    <source>
        <dbReference type="ARBA" id="ARBA00004191"/>
    </source>
</evidence>
<evidence type="ECO:0000259" key="7">
    <source>
        <dbReference type="SMART" id="SM00822"/>
    </source>
</evidence>
<evidence type="ECO:0000313" key="8">
    <source>
        <dbReference type="EMBL" id="SDD15900.1"/>
    </source>
</evidence>
<dbReference type="PANTHER" id="PTHR42879:SF2">
    <property type="entry name" value="3-OXOACYL-[ACYL-CARRIER-PROTEIN] REDUCTASE FABG"/>
    <property type="match status" value="1"/>
</dbReference>
<dbReference type="Gene3D" id="3.40.50.720">
    <property type="entry name" value="NAD(P)-binding Rossmann-like Domain"/>
    <property type="match status" value="1"/>
</dbReference>
<name>A0A1G6SG51_9NOCA</name>
<organism evidence="8 9">
    <name type="scientific">Rhodococcus tukisamuensis</name>
    <dbReference type="NCBI Taxonomy" id="168276"/>
    <lineage>
        <taxon>Bacteria</taxon>
        <taxon>Bacillati</taxon>
        <taxon>Actinomycetota</taxon>
        <taxon>Actinomycetes</taxon>
        <taxon>Mycobacteriales</taxon>
        <taxon>Nocardiaceae</taxon>
        <taxon>Rhodococcus</taxon>
    </lineage>
</organism>
<evidence type="ECO:0000256" key="3">
    <source>
        <dbReference type="ARBA" id="ARBA00022512"/>
    </source>
</evidence>
<dbReference type="STRING" id="168276.SAMN05444580_103131"/>
<evidence type="ECO:0000256" key="2">
    <source>
        <dbReference type="ARBA" id="ARBA00006484"/>
    </source>
</evidence>
<evidence type="ECO:0000256" key="4">
    <source>
        <dbReference type="ARBA" id="ARBA00023002"/>
    </source>
</evidence>
<dbReference type="PRINTS" id="PR00081">
    <property type="entry name" value="GDHRDH"/>
</dbReference>
<dbReference type="InterPro" id="IPR050259">
    <property type="entry name" value="SDR"/>
</dbReference>
<dbReference type="FunFam" id="3.40.50.720:FF:000173">
    <property type="entry name" value="3-oxoacyl-[acyl-carrier protein] reductase"/>
    <property type="match status" value="1"/>
</dbReference>
<feature type="domain" description="Ketoreductase" evidence="7">
    <location>
        <begin position="22"/>
        <end position="196"/>
    </location>
</feature>
<keyword evidence="4" id="KW-0560">Oxidoreductase</keyword>
<dbReference type="Pfam" id="PF13561">
    <property type="entry name" value="adh_short_C2"/>
    <property type="match status" value="1"/>
</dbReference>
<dbReference type="Proteomes" id="UP000199417">
    <property type="component" value="Unassembled WGS sequence"/>
</dbReference>
<evidence type="ECO:0000256" key="6">
    <source>
        <dbReference type="ARBA" id="ARBA00047400"/>
    </source>
</evidence>
<accession>A0A1G6SG51</accession>
<gene>
    <name evidence="8" type="ORF">SAMN05444580_103131</name>
</gene>
<dbReference type="InterPro" id="IPR036291">
    <property type="entry name" value="NAD(P)-bd_dom_sf"/>
</dbReference>
<dbReference type="InterPro" id="IPR020904">
    <property type="entry name" value="Sc_DH/Rdtase_CS"/>
</dbReference>
<comment type="subcellular location">
    <subcellularLocation>
        <location evidence="1">Secreted</location>
        <location evidence="1">Cell wall</location>
    </subcellularLocation>
</comment>
<evidence type="ECO:0000256" key="5">
    <source>
        <dbReference type="ARBA" id="ARBA00040781"/>
    </source>
</evidence>